<evidence type="ECO:0000313" key="3">
    <source>
        <dbReference type="EMBL" id="QPH52302.1"/>
    </source>
</evidence>
<proteinExistence type="predicted"/>
<keyword evidence="4" id="KW-1185">Reference proteome</keyword>
<dbReference type="InterPro" id="IPR027275">
    <property type="entry name" value="PRC-brl_dom"/>
</dbReference>
<gene>
    <name evidence="3" type="ORF">I0K15_10725</name>
</gene>
<feature type="domain" description="PRC-barrel" evidence="2">
    <location>
        <begin position="273"/>
        <end position="349"/>
    </location>
</feature>
<dbReference type="Proteomes" id="UP000594800">
    <property type="component" value="Chromosome"/>
</dbReference>
<dbReference type="PANTHER" id="PTHR36505">
    <property type="entry name" value="BLR1072 PROTEIN"/>
    <property type="match status" value="1"/>
</dbReference>
<evidence type="ECO:0000313" key="4">
    <source>
        <dbReference type="Proteomes" id="UP000594800"/>
    </source>
</evidence>
<evidence type="ECO:0000256" key="1">
    <source>
        <dbReference type="SAM" id="SignalP"/>
    </source>
</evidence>
<dbReference type="RefSeq" id="WP_196101516.1">
    <property type="nucleotide sequence ID" value="NZ_CP064942.1"/>
</dbReference>
<name>A0A7S9LNJ5_9RHOB</name>
<keyword evidence="1" id="KW-0732">Signal</keyword>
<accession>A0A7S9LNJ5</accession>
<dbReference type="EMBL" id="CP064942">
    <property type="protein sequence ID" value="QPH52302.1"/>
    <property type="molecule type" value="Genomic_DNA"/>
</dbReference>
<dbReference type="AlphaFoldDB" id="A0A7S9LNJ5"/>
<evidence type="ECO:0000259" key="2">
    <source>
        <dbReference type="Pfam" id="PF05239"/>
    </source>
</evidence>
<dbReference type="InterPro" id="IPR011033">
    <property type="entry name" value="PRC_barrel-like_sf"/>
</dbReference>
<organism evidence="3 4">
    <name type="scientific">Pontivivens ytuae</name>
    <dbReference type="NCBI Taxonomy" id="2789856"/>
    <lineage>
        <taxon>Bacteria</taxon>
        <taxon>Pseudomonadati</taxon>
        <taxon>Pseudomonadota</taxon>
        <taxon>Alphaproteobacteria</taxon>
        <taxon>Rhodobacterales</taxon>
        <taxon>Paracoccaceae</taxon>
        <taxon>Pontivivens</taxon>
    </lineage>
</organism>
<protein>
    <submittedName>
        <fullName evidence="3">PRC-barrel domain-containing protein</fullName>
    </submittedName>
</protein>
<feature type="signal peptide" evidence="1">
    <location>
        <begin position="1"/>
        <end position="20"/>
    </location>
</feature>
<reference evidence="3 4" key="1">
    <citation type="submission" date="2020-11" db="EMBL/GenBank/DDBJ databases">
        <title>Description of Pontivivens ytuae sp. nov. isolated from deep sea sediment of Mariana Trench.</title>
        <authorList>
            <person name="Wang Z."/>
            <person name="Sun Q.-L."/>
            <person name="Xu X.-D."/>
            <person name="Tang Y.-Z."/>
            <person name="Zhang J."/>
        </authorList>
    </citation>
    <scope>NUCLEOTIDE SEQUENCE [LARGE SCALE GENOMIC DNA]</scope>
    <source>
        <strain evidence="3 4">MT2928</strain>
    </source>
</reference>
<dbReference type="Pfam" id="PF05239">
    <property type="entry name" value="PRC"/>
    <property type="match status" value="2"/>
</dbReference>
<dbReference type="Gene3D" id="2.30.30.240">
    <property type="entry name" value="PRC-barrel domain"/>
    <property type="match status" value="2"/>
</dbReference>
<sequence length="361" mass="37522">MKTFLTTTALALTLGGAAIAQGADGYITTASESELMASDLLGATVHATEVEGEITYSAGMESEWDNIGEINDVIIAPNGQVAGVVLGVGGFLGMGEKSVALPMDQLRFVEGEDRETPFIVVNATAETLEQAPAFTMDGNEQQADASSTEMQAETTAEVDASAEIEQETQQAADAIEQTGDDIAAGAAQLAADAEATGEAALQEIEQTADATGEAIAQESQELAAETEAAGQEVMEETQQAADATSDAVTETTAEMSAEADAETFVAVTAQDITVEELNGASVFTEQDENIGEIGDLVMEGETVSEAIISFGGFLGLGQRDVAVPMDQLSLMMSEEGGELRVYVQATEEELEAMPEYEAPAE</sequence>
<feature type="domain" description="PRC-barrel" evidence="2">
    <location>
        <begin position="66"/>
        <end position="127"/>
    </location>
</feature>
<dbReference type="KEGG" id="poz:I0K15_10725"/>
<feature type="chain" id="PRO_5032318678" evidence="1">
    <location>
        <begin position="21"/>
        <end position="361"/>
    </location>
</feature>
<dbReference type="PANTHER" id="PTHR36505:SF1">
    <property type="entry name" value="BLR1072 PROTEIN"/>
    <property type="match status" value="1"/>
</dbReference>
<dbReference type="SUPFAM" id="SSF50346">
    <property type="entry name" value="PRC-barrel domain"/>
    <property type="match status" value="2"/>
</dbReference>